<organism evidence="1 2">
    <name type="scientific">Batillaria attramentaria</name>
    <dbReference type="NCBI Taxonomy" id="370345"/>
    <lineage>
        <taxon>Eukaryota</taxon>
        <taxon>Metazoa</taxon>
        <taxon>Spiralia</taxon>
        <taxon>Lophotrochozoa</taxon>
        <taxon>Mollusca</taxon>
        <taxon>Gastropoda</taxon>
        <taxon>Caenogastropoda</taxon>
        <taxon>Sorbeoconcha</taxon>
        <taxon>Cerithioidea</taxon>
        <taxon>Batillariidae</taxon>
        <taxon>Batillaria</taxon>
    </lineage>
</organism>
<dbReference type="AlphaFoldDB" id="A0ABD0JDN4"/>
<protein>
    <submittedName>
        <fullName evidence="1">Uncharacterized protein</fullName>
    </submittedName>
</protein>
<dbReference type="EMBL" id="JACVVK020000488">
    <property type="protein sequence ID" value="KAK7471572.1"/>
    <property type="molecule type" value="Genomic_DNA"/>
</dbReference>
<proteinExistence type="predicted"/>
<gene>
    <name evidence="1" type="ORF">BaRGS_00035800</name>
</gene>
<keyword evidence="2" id="KW-1185">Reference proteome</keyword>
<reference evidence="1 2" key="1">
    <citation type="journal article" date="2023" name="Sci. Data">
        <title>Genome assembly of the Korean intertidal mud-creeper Batillaria attramentaria.</title>
        <authorList>
            <person name="Patra A.K."/>
            <person name="Ho P.T."/>
            <person name="Jun S."/>
            <person name="Lee S.J."/>
            <person name="Kim Y."/>
            <person name="Won Y.J."/>
        </authorList>
    </citation>
    <scope>NUCLEOTIDE SEQUENCE [LARGE SCALE GENOMIC DNA]</scope>
    <source>
        <strain evidence="1">Wonlab-2016</strain>
    </source>
</reference>
<name>A0ABD0JDN4_9CAEN</name>
<evidence type="ECO:0000313" key="2">
    <source>
        <dbReference type="Proteomes" id="UP001519460"/>
    </source>
</evidence>
<evidence type="ECO:0000313" key="1">
    <source>
        <dbReference type="EMBL" id="KAK7471572.1"/>
    </source>
</evidence>
<sequence length="104" mass="11644">MEVFSFLMGFLLEKNLMIQLLSVHDQETCSGHKSFFILGKKFHFIMGLFMSLRYSTSTTSTKASAMLLMLVVTLEQKAKSDSSGLSQMLMHTPITCKTGGRVQL</sequence>
<comment type="caution">
    <text evidence="1">The sequence shown here is derived from an EMBL/GenBank/DDBJ whole genome shotgun (WGS) entry which is preliminary data.</text>
</comment>
<dbReference type="Proteomes" id="UP001519460">
    <property type="component" value="Unassembled WGS sequence"/>
</dbReference>
<accession>A0ABD0JDN4</accession>